<protein>
    <submittedName>
        <fullName evidence="2">Uncharacterized protein</fullName>
    </submittedName>
</protein>
<proteinExistence type="predicted"/>
<comment type="caution">
    <text evidence="2">The sequence shown here is derived from an EMBL/GenBank/DDBJ whole genome shotgun (WGS) entry which is preliminary data.</text>
</comment>
<dbReference type="AlphaFoldDB" id="A0A8J6BR66"/>
<feature type="region of interest" description="Disordered" evidence="1">
    <location>
        <begin position="104"/>
        <end position="129"/>
    </location>
</feature>
<keyword evidence="3" id="KW-1185">Reference proteome</keyword>
<organism evidence="2 3">
    <name type="scientific">Zizania palustris</name>
    <name type="common">Northern wild rice</name>
    <dbReference type="NCBI Taxonomy" id="103762"/>
    <lineage>
        <taxon>Eukaryota</taxon>
        <taxon>Viridiplantae</taxon>
        <taxon>Streptophyta</taxon>
        <taxon>Embryophyta</taxon>
        <taxon>Tracheophyta</taxon>
        <taxon>Spermatophyta</taxon>
        <taxon>Magnoliopsida</taxon>
        <taxon>Liliopsida</taxon>
        <taxon>Poales</taxon>
        <taxon>Poaceae</taxon>
        <taxon>BOP clade</taxon>
        <taxon>Oryzoideae</taxon>
        <taxon>Oryzeae</taxon>
        <taxon>Zizaniinae</taxon>
        <taxon>Zizania</taxon>
    </lineage>
</organism>
<evidence type="ECO:0000256" key="1">
    <source>
        <dbReference type="SAM" id="MobiDB-lite"/>
    </source>
</evidence>
<name>A0A8J6BR66_ZIZPA</name>
<reference evidence="2" key="2">
    <citation type="submission" date="2021-02" db="EMBL/GenBank/DDBJ databases">
        <authorList>
            <person name="Kimball J.A."/>
            <person name="Haas M.W."/>
            <person name="Macchietto M."/>
            <person name="Kono T."/>
            <person name="Duquette J."/>
            <person name="Shao M."/>
        </authorList>
    </citation>
    <scope>NUCLEOTIDE SEQUENCE</scope>
    <source>
        <tissue evidence="2">Fresh leaf tissue</tissue>
    </source>
</reference>
<dbReference type="EMBL" id="JAAALK010000082">
    <property type="protein sequence ID" value="KAG8088108.1"/>
    <property type="molecule type" value="Genomic_DNA"/>
</dbReference>
<reference evidence="2" key="1">
    <citation type="journal article" date="2021" name="bioRxiv">
        <title>Whole Genome Assembly and Annotation of Northern Wild Rice, Zizania palustris L., Supports a Whole Genome Duplication in the Zizania Genus.</title>
        <authorList>
            <person name="Haas M."/>
            <person name="Kono T."/>
            <person name="Macchietto M."/>
            <person name="Millas R."/>
            <person name="McGilp L."/>
            <person name="Shao M."/>
            <person name="Duquette J."/>
            <person name="Hirsch C.N."/>
            <person name="Kimball J."/>
        </authorList>
    </citation>
    <scope>NUCLEOTIDE SEQUENCE</scope>
    <source>
        <tissue evidence="2">Fresh leaf tissue</tissue>
    </source>
</reference>
<sequence>MTGWWKEKSGGTSGASAWLQVQATCGRVLAYRSGQARAQVGGDFGVRAQPLRGAWGWAHGRERRVQQRARRGAWPERRAGAQEASGHARCACAASGAGCRQQAHGRAPHAGARDGRGQRPRGWLQPMCA</sequence>
<evidence type="ECO:0000313" key="3">
    <source>
        <dbReference type="Proteomes" id="UP000729402"/>
    </source>
</evidence>
<accession>A0A8J6BR66</accession>
<gene>
    <name evidence="2" type="ORF">GUJ93_ZPchr0010g7712</name>
</gene>
<evidence type="ECO:0000313" key="2">
    <source>
        <dbReference type="EMBL" id="KAG8088108.1"/>
    </source>
</evidence>
<dbReference type="Proteomes" id="UP000729402">
    <property type="component" value="Unassembled WGS sequence"/>
</dbReference>